<evidence type="ECO:0000256" key="2">
    <source>
        <dbReference type="ARBA" id="ARBA00006448"/>
    </source>
</evidence>
<evidence type="ECO:0000259" key="8">
    <source>
        <dbReference type="Pfam" id="PF04239"/>
    </source>
</evidence>
<keyword evidence="3" id="KW-1003">Cell membrane</keyword>
<feature type="domain" description="YetF-like N-terminal transmembrane" evidence="9">
    <location>
        <begin position="24"/>
        <end position="83"/>
    </location>
</feature>
<evidence type="ECO:0000256" key="4">
    <source>
        <dbReference type="ARBA" id="ARBA00022692"/>
    </source>
</evidence>
<dbReference type="Pfam" id="PF04239">
    <property type="entry name" value="DUF421"/>
    <property type="match status" value="1"/>
</dbReference>
<keyword evidence="6 7" id="KW-0472">Membrane</keyword>
<keyword evidence="4 7" id="KW-0812">Transmembrane</keyword>
<feature type="transmembrane region" description="Helical" evidence="7">
    <location>
        <begin position="44"/>
        <end position="61"/>
    </location>
</feature>
<sequence length="173" mass="19044">MEEWFNIGWKAVIAISVNAVGIYIAIILFTRLAGKRSFSKMSSFDFAMTVAIGSIIASTVLSKNVSLASGILGLALIYGLQISVAFFRRYKGVGEVVDNSPLMLMDGQKILTHNLHRAKVTEGDLRSKLREANVLNLSQVRAVIFEATGDISVLHSDSVDEVLEDWLLKDVER</sequence>
<evidence type="ECO:0000256" key="5">
    <source>
        <dbReference type="ARBA" id="ARBA00022989"/>
    </source>
</evidence>
<accession>A0A9X3CX91</accession>
<evidence type="ECO:0000256" key="7">
    <source>
        <dbReference type="SAM" id="Phobius"/>
    </source>
</evidence>
<dbReference type="InterPro" id="IPR048454">
    <property type="entry name" value="YetF_N"/>
</dbReference>
<dbReference type="PANTHER" id="PTHR34582">
    <property type="entry name" value="UPF0702 TRANSMEMBRANE PROTEIN YCAP"/>
    <property type="match status" value="1"/>
</dbReference>
<feature type="domain" description="YetF C-terminal" evidence="8">
    <location>
        <begin position="90"/>
        <end position="158"/>
    </location>
</feature>
<keyword evidence="11" id="KW-1185">Reference proteome</keyword>
<dbReference type="GO" id="GO:0005886">
    <property type="term" value="C:plasma membrane"/>
    <property type="evidence" value="ECO:0007669"/>
    <property type="project" value="UniProtKB-SubCell"/>
</dbReference>
<gene>
    <name evidence="10" type="ORF">OQ279_08315</name>
</gene>
<evidence type="ECO:0000313" key="11">
    <source>
        <dbReference type="Proteomes" id="UP001148482"/>
    </source>
</evidence>
<dbReference type="EMBL" id="JAPJDA010000011">
    <property type="protein sequence ID" value="MCX2838158.1"/>
    <property type="molecule type" value="Genomic_DNA"/>
</dbReference>
<proteinExistence type="inferred from homology"/>
<evidence type="ECO:0000256" key="1">
    <source>
        <dbReference type="ARBA" id="ARBA00004651"/>
    </source>
</evidence>
<dbReference type="Pfam" id="PF20730">
    <property type="entry name" value="YetF_N"/>
    <property type="match status" value="1"/>
</dbReference>
<dbReference type="PANTHER" id="PTHR34582:SF6">
    <property type="entry name" value="UPF0702 TRANSMEMBRANE PROTEIN YCAP"/>
    <property type="match status" value="1"/>
</dbReference>
<evidence type="ECO:0000256" key="6">
    <source>
        <dbReference type="ARBA" id="ARBA00023136"/>
    </source>
</evidence>
<evidence type="ECO:0000256" key="3">
    <source>
        <dbReference type="ARBA" id="ARBA00022475"/>
    </source>
</evidence>
<evidence type="ECO:0000259" key="9">
    <source>
        <dbReference type="Pfam" id="PF20730"/>
    </source>
</evidence>
<evidence type="ECO:0000313" key="10">
    <source>
        <dbReference type="EMBL" id="MCX2838158.1"/>
    </source>
</evidence>
<protein>
    <submittedName>
        <fullName evidence="10">DUF421 domain-containing protein</fullName>
    </submittedName>
</protein>
<dbReference type="Proteomes" id="UP001148482">
    <property type="component" value="Unassembled WGS sequence"/>
</dbReference>
<feature type="transmembrane region" description="Helical" evidence="7">
    <location>
        <begin position="12"/>
        <end position="32"/>
    </location>
</feature>
<dbReference type="InterPro" id="IPR007353">
    <property type="entry name" value="DUF421"/>
</dbReference>
<reference evidence="10" key="1">
    <citation type="submission" date="2022-11" db="EMBL/GenBank/DDBJ databases">
        <title>Salinimicrobium profundisediminis sp. nov., isolated from deep-sea sediment of the Mariana Trench.</title>
        <authorList>
            <person name="Fu H."/>
        </authorList>
    </citation>
    <scope>NUCLEOTIDE SEQUENCE</scope>
    <source>
        <strain evidence="10">MT39</strain>
    </source>
</reference>
<comment type="subcellular location">
    <subcellularLocation>
        <location evidence="1">Cell membrane</location>
        <topology evidence="1">Multi-pass membrane protein</topology>
    </subcellularLocation>
</comment>
<keyword evidence="5 7" id="KW-1133">Transmembrane helix</keyword>
<comment type="similarity">
    <text evidence="2">Belongs to the UPF0702 family.</text>
</comment>
<name>A0A9X3CX91_9FLAO</name>
<feature type="transmembrane region" description="Helical" evidence="7">
    <location>
        <begin position="67"/>
        <end position="87"/>
    </location>
</feature>
<dbReference type="AlphaFoldDB" id="A0A9X3CX91"/>
<dbReference type="Gene3D" id="3.30.240.20">
    <property type="entry name" value="bsu07140 like domains"/>
    <property type="match status" value="1"/>
</dbReference>
<dbReference type="RefSeq" id="WP_266069417.1">
    <property type="nucleotide sequence ID" value="NZ_JAPJDA010000011.1"/>
</dbReference>
<dbReference type="InterPro" id="IPR023090">
    <property type="entry name" value="UPF0702_alpha/beta_dom_sf"/>
</dbReference>
<comment type="caution">
    <text evidence="10">The sequence shown here is derived from an EMBL/GenBank/DDBJ whole genome shotgun (WGS) entry which is preliminary data.</text>
</comment>
<organism evidence="10 11">
    <name type="scientific">Salinimicrobium profundisediminis</name>
    <dbReference type="NCBI Taxonomy" id="2994553"/>
    <lineage>
        <taxon>Bacteria</taxon>
        <taxon>Pseudomonadati</taxon>
        <taxon>Bacteroidota</taxon>
        <taxon>Flavobacteriia</taxon>
        <taxon>Flavobacteriales</taxon>
        <taxon>Flavobacteriaceae</taxon>
        <taxon>Salinimicrobium</taxon>
    </lineage>
</organism>